<reference evidence="1 2" key="1">
    <citation type="submission" date="2015-09" db="EMBL/GenBank/DDBJ databases">
        <title>Host preference determinants of Valsa canker pathogens revealed by comparative genomics.</title>
        <authorList>
            <person name="Yin Z."/>
            <person name="Huang L."/>
        </authorList>
    </citation>
    <scope>NUCLEOTIDE SEQUENCE [LARGE SCALE GENOMIC DNA]</scope>
    <source>
        <strain evidence="1 2">YSFL</strain>
    </source>
</reference>
<protein>
    <submittedName>
        <fullName evidence="1">Uncharacterized protein</fullName>
    </submittedName>
</protein>
<accession>A0A423V7X6</accession>
<sequence>MIDEPVAPVAVPLVELEPLVDEDLEEVDDLVAVTVALPVVLATRLVVDDKVVFGDELELAIVEFIVVVTPVTSVEVDVNVGSGAVDAVVLTAEVLEAEHVWPALMAEQKVSAAGRTCSARGRGVSTSDLMLEVDKGNVHATAIQDTAGRGLLDGGLLIRATLAAQVARYASGRSGGT</sequence>
<proteinExistence type="predicted"/>
<dbReference type="Proteomes" id="UP000284375">
    <property type="component" value="Unassembled WGS sequence"/>
</dbReference>
<name>A0A423V7X6_CYTCH</name>
<organism evidence="1 2">
    <name type="scientific">Cytospora chrysosperma</name>
    <name type="common">Cytospora canker fungus</name>
    <name type="synonym">Sphaeria chrysosperma</name>
    <dbReference type="NCBI Taxonomy" id="252740"/>
    <lineage>
        <taxon>Eukaryota</taxon>
        <taxon>Fungi</taxon>
        <taxon>Dikarya</taxon>
        <taxon>Ascomycota</taxon>
        <taxon>Pezizomycotina</taxon>
        <taxon>Sordariomycetes</taxon>
        <taxon>Sordariomycetidae</taxon>
        <taxon>Diaporthales</taxon>
        <taxon>Cytosporaceae</taxon>
        <taxon>Cytospora</taxon>
    </lineage>
</organism>
<evidence type="ECO:0000313" key="2">
    <source>
        <dbReference type="Proteomes" id="UP000284375"/>
    </source>
</evidence>
<comment type="caution">
    <text evidence="1">The sequence shown here is derived from an EMBL/GenBank/DDBJ whole genome shotgun (WGS) entry which is preliminary data.</text>
</comment>
<dbReference type="EMBL" id="LJZO01000105">
    <property type="protein sequence ID" value="ROV86914.1"/>
    <property type="molecule type" value="Genomic_DNA"/>
</dbReference>
<keyword evidence="2" id="KW-1185">Reference proteome</keyword>
<evidence type="ECO:0000313" key="1">
    <source>
        <dbReference type="EMBL" id="ROV86914.1"/>
    </source>
</evidence>
<dbReference type="AlphaFoldDB" id="A0A423V7X6"/>
<gene>
    <name evidence="1" type="ORF">VSDG_10111</name>
</gene>